<dbReference type="RefSeq" id="WP_254905283.1">
    <property type="nucleotide sequence ID" value="NZ_LZRA01000014.1"/>
</dbReference>
<dbReference type="InterPro" id="IPR001492">
    <property type="entry name" value="Flagellin"/>
</dbReference>
<dbReference type="InterPro" id="IPR042187">
    <property type="entry name" value="Flagellin_C_sub2"/>
</dbReference>
<dbReference type="Gene3D" id="6.10.10.10">
    <property type="entry name" value="Flagellar export chaperone, C-terminal domain"/>
    <property type="match status" value="1"/>
</dbReference>
<feature type="domain" description="Flagellin C-terminal" evidence="4">
    <location>
        <begin position="1"/>
        <end position="86"/>
    </location>
</feature>
<evidence type="ECO:0000313" key="6">
    <source>
        <dbReference type="Proteomes" id="UP000224003"/>
    </source>
</evidence>
<dbReference type="Gene3D" id="1.20.1330.10">
    <property type="entry name" value="f41 fragment of flagellin, N-terminal domain"/>
    <property type="match status" value="1"/>
</dbReference>
<name>A0A9X6WG15_BACTU</name>
<dbReference type="InterPro" id="IPR046358">
    <property type="entry name" value="Flagellin_C"/>
</dbReference>
<keyword evidence="5" id="KW-0282">Flagellum</keyword>
<evidence type="ECO:0000256" key="1">
    <source>
        <dbReference type="ARBA" id="ARBA00004365"/>
    </source>
</evidence>
<dbReference type="PANTHER" id="PTHR42792:SF2">
    <property type="entry name" value="FLAGELLIN"/>
    <property type="match status" value="1"/>
</dbReference>
<comment type="subcellular location">
    <subcellularLocation>
        <location evidence="1">Bacterial flagellum</location>
    </subcellularLocation>
</comment>
<sequence>ITALDTAIQNIADARATFGSQLNRLDHNLNNVTSQATNMAASASQIEDADMAKEMSNMTKFKILNEAGISMLSQANQTPQMVSKLLQ</sequence>
<evidence type="ECO:0000259" key="4">
    <source>
        <dbReference type="Pfam" id="PF00700"/>
    </source>
</evidence>
<dbReference type="Proteomes" id="UP000224003">
    <property type="component" value="Unassembled WGS sequence"/>
</dbReference>
<keyword evidence="5" id="KW-0966">Cell projection</keyword>
<accession>A0A9X6WG15</accession>
<evidence type="ECO:0000313" key="5">
    <source>
        <dbReference type="EMBL" id="PFJ24224.1"/>
    </source>
</evidence>
<feature type="non-terminal residue" evidence="5">
    <location>
        <position position="1"/>
    </location>
</feature>
<protein>
    <submittedName>
        <fullName evidence="5">Flagellin</fullName>
    </submittedName>
</protein>
<dbReference type="EMBL" id="NUVX01000143">
    <property type="protein sequence ID" value="PFJ24224.1"/>
    <property type="molecule type" value="Genomic_DNA"/>
</dbReference>
<dbReference type="SUPFAM" id="SSF64518">
    <property type="entry name" value="Phase 1 flagellin"/>
    <property type="match status" value="1"/>
</dbReference>
<gene>
    <name evidence="5" type="ORF">COJ15_36730</name>
</gene>
<dbReference type="GO" id="GO:0005198">
    <property type="term" value="F:structural molecule activity"/>
    <property type="evidence" value="ECO:0007669"/>
    <property type="project" value="InterPro"/>
</dbReference>
<organism evidence="5 6">
    <name type="scientific">Bacillus thuringiensis</name>
    <dbReference type="NCBI Taxonomy" id="1428"/>
    <lineage>
        <taxon>Bacteria</taxon>
        <taxon>Bacillati</taxon>
        <taxon>Bacillota</taxon>
        <taxon>Bacilli</taxon>
        <taxon>Bacillales</taxon>
        <taxon>Bacillaceae</taxon>
        <taxon>Bacillus</taxon>
        <taxon>Bacillus cereus group</taxon>
    </lineage>
</organism>
<dbReference type="Pfam" id="PF00700">
    <property type="entry name" value="Flagellin_C"/>
    <property type="match status" value="1"/>
</dbReference>
<proteinExistence type="inferred from homology"/>
<evidence type="ECO:0000256" key="3">
    <source>
        <dbReference type="ARBA" id="ARBA00023143"/>
    </source>
</evidence>
<keyword evidence="5" id="KW-0969">Cilium</keyword>
<reference evidence="5 6" key="1">
    <citation type="submission" date="2017-09" db="EMBL/GenBank/DDBJ databases">
        <title>Large-scale bioinformatics analysis of Bacillus genomes uncovers conserved roles of natural products in bacterial physiology.</title>
        <authorList>
            <consortium name="Agbiome Team Llc"/>
            <person name="Bleich R.M."/>
            <person name="Grubbs K.J."/>
            <person name="Santa Maria K.C."/>
            <person name="Allen S.E."/>
            <person name="Farag S."/>
            <person name="Shank E.A."/>
            <person name="Bowers A."/>
        </authorList>
    </citation>
    <scope>NUCLEOTIDE SEQUENCE [LARGE SCALE GENOMIC DNA]</scope>
    <source>
        <strain evidence="5 6">AFS085496</strain>
    </source>
</reference>
<dbReference type="AlphaFoldDB" id="A0A9X6WG15"/>
<evidence type="ECO:0000256" key="2">
    <source>
        <dbReference type="ARBA" id="ARBA00005709"/>
    </source>
</evidence>
<dbReference type="PANTHER" id="PTHR42792">
    <property type="entry name" value="FLAGELLIN"/>
    <property type="match status" value="1"/>
</dbReference>
<comment type="caution">
    <text evidence="5">The sequence shown here is derived from an EMBL/GenBank/DDBJ whole genome shotgun (WGS) entry which is preliminary data.</text>
</comment>
<comment type="similarity">
    <text evidence="2">Belongs to the bacterial flagellin family.</text>
</comment>
<dbReference type="GO" id="GO:0009288">
    <property type="term" value="C:bacterial-type flagellum"/>
    <property type="evidence" value="ECO:0007669"/>
    <property type="project" value="UniProtKB-SubCell"/>
</dbReference>
<keyword evidence="3" id="KW-0975">Bacterial flagellum</keyword>